<dbReference type="RefSeq" id="WP_212697851.1">
    <property type="nucleotide sequence ID" value="NZ_CP058649.1"/>
</dbReference>
<keyword evidence="1" id="KW-0472">Membrane</keyword>
<dbReference type="Gene3D" id="1.10.1760.20">
    <property type="match status" value="1"/>
</dbReference>
<feature type="transmembrane region" description="Helical" evidence="1">
    <location>
        <begin position="12"/>
        <end position="30"/>
    </location>
</feature>
<dbReference type="Proteomes" id="UP000683246">
    <property type="component" value="Chromosome"/>
</dbReference>
<protein>
    <submittedName>
        <fullName evidence="2">ECF transporter S component</fullName>
    </submittedName>
</protein>
<evidence type="ECO:0000313" key="3">
    <source>
        <dbReference type="Proteomes" id="UP000683246"/>
    </source>
</evidence>
<dbReference type="InterPro" id="IPR024529">
    <property type="entry name" value="ECF_trnsprt_substrate-spec"/>
</dbReference>
<dbReference type="AlphaFoldDB" id="A0A8J8MIC5"/>
<accession>A0A8J8MIC5</accession>
<keyword evidence="1" id="KW-0812">Transmembrane</keyword>
<dbReference type="KEGG" id="vpy:HZI73_08660"/>
<organism evidence="2 3">
    <name type="scientific">Vallitalea pronyensis</name>
    <dbReference type="NCBI Taxonomy" id="1348613"/>
    <lineage>
        <taxon>Bacteria</taxon>
        <taxon>Bacillati</taxon>
        <taxon>Bacillota</taxon>
        <taxon>Clostridia</taxon>
        <taxon>Lachnospirales</taxon>
        <taxon>Vallitaleaceae</taxon>
        <taxon>Vallitalea</taxon>
    </lineage>
</organism>
<evidence type="ECO:0000256" key="1">
    <source>
        <dbReference type="SAM" id="Phobius"/>
    </source>
</evidence>
<reference evidence="2" key="1">
    <citation type="submission" date="2020-07" db="EMBL/GenBank/DDBJ databases">
        <title>Vallitalea pronyensis genome.</title>
        <authorList>
            <person name="Postec A."/>
        </authorList>
    </citation>
    <scope>NUCLEOTIDE SEQUENCE</scope>
    <source>
        <strain evidence="2">FatNI3</strain>
    </source>
</reference>
<feature type="transmembrane region" description="Helical" evidence="1">
    <location>
        <begin position="42"/>
        <end position="63"/>
    </location>
</feature>
<keyword evidence="3" id="KW-1185">Reference proteome</keyword>
<name>A0A8J8MIC5_9FIRM</name>
<dbReference type="Pfam" id="PF12822">
    <property type="entry name" value="ECF_trnsprt"/>
    <property type="match status" value="1"/>
</dbReference>
<evidence type="ECO:0000313" key="2">
    <source>
        <dbReference type="EMBL" id="QUI22367.1"/>
    </source>
</evidence>
<sequence>MRKKLHVESIVYSGVLITIGIILPMIFHAVGGAGKVFLPMHIPVILAGFILSPVYAVGVGMLTPLISSLLTTMPLLYPICPIMMVELGTYGLVISLLSKAGVHNIFIKLLASMLVGRLMAGLTVYIMGVTLGLKFDPIEYVKGAIVVGLPGLLIQWLIIPSMVYMMDRYFPRIVNIKR</sequence>
<keyword evidence="1" id="KW-1133">Transmembrane helix</keyword>
<feature type="transmembrane region" description="Helical" evidence="1">
    <location>
        <begin position="109"/>
        <end position="128"/>
    </location>
</feature>
<proteinExistence type="predicted"/>
<dbReference type="EMBL" id="CP058649">
    <property type="protein sequence ID" value="QUI22367.1"/>
    <property type="molecule type" value="Genomic_DNA"/>
</dbReference>
<feature type="transmembrane region" description="Helical" evidence="1">
    <location>
        <begin position="75"/>
        <end position="97"/>
    </location>
</feature>
<dbReference type="GO" id="GO:0022857">
    <property type="term" value="F:transmembrane transporter activity"/>
    <property type="evidence" value="ECO:0007669"/>
    <property type="project" value="InterPro"/>
</dbReference>
<gene>
    <name evidence="2" type="ORF">HZI73_08660</name>
</gene>
<feature type="transmembrane region" description="Helical" evidence="1">
    <location>
        <begin position="140"/>
        <end position="159"/>
    </location>
</feature>